<name>A0A923N8H9_9BACT</name>
<evidence type="ECO:0000313" key="3">
    <source>
        <dbReference type="Proteomes" id="UP000603640"/>
    </source>
</evidence>
<dbReference type="RefSeq" id="WP_187068178.1">
    <property type="nucleotide sequence ID" value="NZ_JACRVF010000004.1"/>
</dbReference>
<reference evidence="2" key="1">
    <citation type="submission" date="2020-08" db="EMBL/GenBank/DDBJ databases">
        <title>Pontibacter sp. SD6 16S ribosomal RNA gene Genome sequencing and assembly.</title>
        <authorList>
            <person name="Kang M."/>
        </authorList>
    </citation>
    <scope>NUCLEOTIDE SEQUENCE</scope>
    <source>
        <strain evidence="2">SD6</strain>
    </source>
</reference>
<organism evidence="2 3">
    <name type="scientific">Pontibacter cellulosilyticus</name>
    <dbReference type="NCBI Taxonomy" id="1720253"/>
    <lineage>
        <taxon>Bacteria</taxon>
        <taxon>Pseudomonadati</taxon>
        <taxon>Bacteroidota</taxon>
        <taxon>Cytophagia</taxon>
        <taxon>Cytophagales</taxon>
        <taxon>Hymenobacteraceae</taxon>
        <taxon>Pontibacter</taxon>
    </lineage>
</organism>
<dbReference type="AlphaFoldDB" id="A0A923N8H9"/>
<sequence>MTMKKHVFAFLFCCSLAYASVAQTTVPQADVATVEAIVNAGLKIISGPKDQPRDMEKFKALFLPNAQLGGVFFKGDSSFVRITTVENFADKNGPAYAKMGFYENQISLKVEQFGNIATAFQAYETRYGKDGKVEDRGINTYQLVYDKGRWWIASLLFTPENQKNQLPKKYLK</sequence>
<feature type="chain" id="PRO_5037228117" description="Nuclear transport factor 2 family protein" evidence="1">
    <location>
        <begin position="20"/>
        <end position="172"/>
    </location>
</feature>
<keyword evidence="1" id="KW-0732">Signal</keyword>
<dbReference type="EMBL" id="JACRVF010000004">
    <property type="protein sequence ID" value="MBC5994161.1"/>
    <property type="molecule type" value="Genomic_DNA"/>
</dbReference>
<dbReference type="Gene3D" id="3.10.450.50">
    <property type="match status" value="1"/>
</dbReference>
<comment type="caution">
    <text evidence="2">The sequence shown here is derived from an EMBL/GenBank/DDBJ whole genome shotgun (WGS) entry which is preliminary data.</text>
</comment>
<dbReference type="InterPro" id="IPR032710">
    <property type="entry name" value="NTF2-like_dom_sf"/>
</dbReference>
<evidence type="ECO:0008006" key="4">
    <source>
        <dbReference type="Google" id="ProtNLM"/>
    </source>
</evidence>
<protein>
    <recommendedName>
        <fullName evidence="4">Nuclear transport factor 2 family protein</fullName>
    </recommendedName>
</protein>
<keyword evidence="3" id="KW-1185">Reference proteome</keyword>
<evidence type="ECO:0000313" key="2">
    <source>
        <dbReference type="EMBL" id="MBC5994161.1"/>
    </source>
</evidence>
<dbReference type="SUPFAM" id="SSF54427">
    <property type="entry name" value="NTF2-like"/>
    <property type="match status" value="1"/>
</dbReference>
<proteinExistence type="predicted"/>
<gene>
    <name evidence="2" type="ORF">H8S84_15035</name>
</gene>
<evidence type="ECO:0000256" key="1">
    <source>
        <dbReference type="SAM" id="SignalP"/>
    </source>
</evidence>
<dbReference type="Proteomes" id="UP000603640">
    <property type="component" value="Unassembled WGS sequence"/>
</dbReference>
<accession>A0A923N8H9</accession>
<feature type="signal peptide" evidence="1">
    <location>
        <begin position="1"/>
        <end position="19"/>
    </location>
</feature>